<sequence>MQSRIARWRRAWMAAMMAATLAITGCASTGSSMLGGAQVDPRLDAGNDAEFFSRSGFQACAGAAALGVAACLLTAPSNKKAMCAIIAGVAACGVAMGTNYYLDYRRSQYKTTGEMLDAMTQDVEQDTQKLQQRSQTIQAVIDSDKQKLAQLNAEVKTGRMQEEAARKQLRNIDANIARIKKEQANIDDKIASYREVSAATTGGSKAEIKKLDAQIEKMQVEAAKLRNAMGVLTTQRDSLDWGKAA</sequence>
<keyword evidence="2" id="KW-0472">Membrane</keyword>
<dbReference type="Proteomes" id="UP000076825">
    <property type="component" value="Chromosome 1"/>
</dbReference>
<evidence type="ECO:0000313" key="4">
    <source>
        <dbReference type="EMBL" id="SAI70741.1"/>
    </source>
</evidence>
<evidence type="ECO:0000313" key="5">
    <source>
        <dbReference type="Proteomes" id="UP000076825"/>
    </source>
</evidence>
<keyword evidence="5" id="KW-1185">Reference proteome</keyword>
<keyword evidence="2" id="KW-0812">Transmembrane</keyword>
<gene>
    <name evidence="4" type="ORF">SAMEA3906487_02416</name>
</gene>
<feature type="coiled-coil region" evidence="1">
    <location>
        <begin position="208"/>
        <end position="235"/>
    </location>
</feature>
<dbReference type="AlphaFoldDB" id="A0A157SKF5"/>
<dbReference type="GeneID" id="56590324"/>
<dbReference type="eggNOG" id="ENOG502ZC6C">
    <property type="taxonomic scope" value="Bacteria"/>
</dbReference>
<feature type="transmembrane region" description="Helical" evidence="2">
    <location>
        <begin position="82"/>
        <end position="102"/>
    </location>
</feature>
<accession>A0A157SKF5</accession>
<keyword evidence="1" id="KW-0175">Coiled coil</keyword>
<dbReference type="PROSITE" id="PS51257">
    <property type="entry name" value="PROKAR_LIPOPROTEIN"/>
    <property type="match status" value="1"/>
</dbReference>
<reference evidence="4 5" key="1">
    <citation type="submission" date="2016-04" db="EMBL/GenBank/DDBJ databases">
        <authorList>
            <consortium name="Pathogen Informatics"/>
        </authorList>
    </citation>
    <scope>NUCLEOTIDE SEQUENCE [LARGE SCALE GENOMIC DNA]</scope>
    <source>
        <strain evidence="4 5">H044680328</strain>
    </source>
</reference>
<dbReference type="RefSeq" id="WP_051348336.1">
    <property type="nucleotide sequence ID" value="NZ_CP016340.1"/>
</dbReference>
<name>A0A157SKF5_9BORD</name>
<dbReference type="PATRIC" id="fig|123899.6.peg.2403"/>
<keyword evidence="4" id="KW-0449">Lipoprotein</keyword>
<dbReference type="Gene3D" id="1.10.287.1490">
    <property type="match status" value="1"/>
</dbReference>
<protein>
    <submittedName>
        <fullName evidence="4">Lipoprotein</fullName>
    </submittedName>
</protein>
<evidence type="ECO:0000256" key="1">
    <source>
        <dbReference type="SAM" id="Coils"/>
    </source>
</evidence>
<proteinExistence type="predicted"/>
<dbReference type="KEGG" id="btrm:SAMEA390648702416"/>
<evidence type="ECO:0000256" key="3">
    <source>
        <dbReference type="SAM" id="SignalP"/>
    </source>
</evidence>
<feature type="signal peptide" evidence="3">
    <location>
        <begin position="1"/>
        <end position="27"/>
    </location>
</feature>
<dbReference type="OrthoDB" id="5765242at2"/>
<feature type="transmembrane region" description="Helical" evidence="2">
    <location>
        <begin position="56"/>
        <end position="75"/>
    </location>
</feature>
<keyword evidence="2" id="KW-1133">Transmembrane helix</keyword>
<dbReference type="EMBL" id="LT546645">
    <property type="protein sequence ID" value="SAI70741.1"/>
    <property type="molecule type" value="Genomic_DNA"/>
</dbReference>
<organism evidence="4 5">
    <name type="scientific">Bordetella trematum</name>
    <dbReference type="NCBI Taxonomy" id="123899"/>
    <lineage>
        <taxon>Bacteria</taxon>
        <taxon>Pseudomonadati</taxon>
        <taxon>Pseudomonadota</taxon>
        <taxon>Betaproteobacteria</taxon>
        <taxon>Burkholderiales</taxon>
        <taxon>Alcaligenaceae</taxon>
        <taxon>Bordetella</taxon>
    </lineage>
</organism>
<keyword evidence="3" id="KW-0732">Signal</keyword>
<evidence type="ECO:0000256" key="2">
    <source>
        <dbReference type="SAM" id="Phobius"/>
    </source>
</evidence>
<feature type="chain" id="PRO_5009816822" evidence="3">
    <location>
        <begin position="28"/>
        <end position="245"/>
    </location>
</feature>
<dbReference type="STRING" id="123899.SAMEA3906487_02416"/>